<keyword evidence="13" id="KW-0460">Magnesium</keyword>
<evidence type="ECO:0000313" key="26">
    <source>
        <dbReference type="Ensembl" id="ENSORLP00000042383.1"/>
    </source>
</evidence>
<dbReference type="CDD" id="cd01647">
    <property type="entry name" value="RT_LTR"/>
    <property type="match status" value="1"/>
</dbReference>
<dbReference type="SUPFAM" id="SSF57756">
    <property type="entry name" value="Retrovirus zinc finger-like domains"/>
    <property type="match status" value="1"/>
</dbReference>
<evidence type="ECO:0000256" key="17">
    <source>
        <dbReference type="ARBA" id="ARBA00023125"/>
    </source>
</evidence>
<keyword evidence="16" id="KW-0239">DNA-directed DNA polymerase</keyword>
<dbReference type="Pfam" id="PF17917">
    <property type="entry name" value="RT_RNaseH"/>
    <property type="match status" value="1"/>
</dbReference>
<dbReference type="SMART" id="SM00298">
    <property type="entry name" value="CHROMO"/>
    <property type="match status" value="1"/>
</dbReference>
<evidence type="ECO:0000259" key="25">
    <source>
        <dbReference type="PROSITE" id="PS50994"/>
    </source>
</evidence>
<evidence type="ECO:0000256" key="8">
    <source>
        <dbReference type="ARBA" id="ARBA00022722"/>
    </source>
</evidence>
<evidence type="ECO:0000256" key="7">
    <source>
        <dbReference type="ARBA" id="ARBA00022695"/>
    </source>
</evidence>
<dbReference type="Proteomes" id="UP000001038">
    <property type="component" value="Chromosome 9"/>
</dbReference>
<evidence type="ECO:0000256" key="14">
    <source>
        <dbReference type="ARBA" id="ARBA00022908"/>
    </source>
</evidence>
<reference evidence="26" key="2">
    <citation type="submission" date="2025-08" db="UniProtKB">
        <authorList>
            <consortium name="Ensembl"/>
        </authorList>
    </citation>
    <scope>IDENTIFICATION</scope>
    <source>
        <strain evidence="26">Hd-rR</strain>
    </source>
</reference>
<keyword evidence="5" id="KW-0645">Protease</keyword>
<evidence type="ECO:0000256" key="15">
    <source>
        <dbReference type="ARBA" id="ARBA00022918"/>
    </source>
</evidence>
<dbReference type="Gene3D" id="2.40.50.40">
    <property type="match status" value="1"/>
</dbReference>
<dbReference type="PROSITE" id="PS50994">
    <property type="entry name" value="INTEGRASE"/>
    <property type="match status" value="1"/>
</dbReference>
<dbReference type="GO" id="GO:0004190">
    <property type="term" value="F:aspartic-type endopeptidase activity"/>
    <property type="evidence" value="ECO:0007669"/>
    <property type="project" value="UniProtKB-KW"/>
</dbReference>
<dbReference type="CDD" id="cd09274">
    <property type="entry name" value="RNase_HI_RT_Ty3"/>
    <property type="match status" value="1"/>
</dbReference>
<dbReference type="GO" id="GO:0003677">
    <property type="term" value="F:DNA binding"/>
    <property type="evidence" value="ECO:0007669"/>
    <property type="project" value="UniProtKB-KW"/>
</dbReference>
<dbReference type="FunFam" id="3.30.420.10:FF:000032">
    <property type="entry name" value="Retrovirus-related Pol polyprotein from transposon 297-like Protein"/>
    <property type="match status" value="1"/>
</dbReference>
<evidence type="ECO:0000256" key="20">
    <source>
        <dbReference type="PROSITE-ProRule" id="PRU00047"/>
    </source>
</evidence>
<dbReference type="InterPro" id="IPR050951">
    <property type="entry name" value="Retrovirus_Pol_polyprotein"/>
</dbReference>
<sequence length="1443" mass="162349">MTEQSGHSPDPADPEELRFAVNQHSLYLELLYSAISRVTTVQEDLLSRINGINDTIRIFTSQMSAPVSTLPAPVTAATSTSAPSPENFRLQPEPYFGDVEACGGFLLQCRLLFQQAPRYYNSDLSKITLIINSLRNKALQWAQAFLAINPVPQLTYECFIDKFKLVFDQPRKQEGAAHKLLALEQRNRSVSDHVIDFRILAVEAGWTDPALHWVFYKSLNETIKDHLCLQPETHSFEELVTAALHSDTRLRERQHESPPPTRTSSSNPAQGTKPHVPPVIPSINPHSQPVKPMQIGHSKLSAEERQRRRAEGACFYCGQSGHQVHQCGLRSNSQASPLEDQPRAGYVRSSPKDFLQIPIKLCHASETLELHALIDSGAEQNLIDHSIVSRLSLPTETLQSPVKAAGLGGQHLSIITHHTEPVLLVSSGNHREYTRFFVTRTPQNPVVLGFSWLQRHNPQFDWVRHRITGWSEFCLANCLQSAVPPISSSPLSSPEEIDLSNVPSCYHDLRTVFSKARAGALPPHRPYDCSITLLDGAPLPKSRLFNLSGPEKVAMENYIQEALSSGHIRPSSSPVGAGFFFVEKKDKTLRPCIDFRELNQITVKDKYSLPLISSVFDSIQEARIFTKLDLRNAYHLVRVKEGDEWKTAFNTPLGHYEYLVMPFGLTNAPAIFQRLVNDVLRDFINRFVFVYLDDILIYSKNPEQHSDHVRLVLQRLSENQLFVKAEKCQFHATTIPFLGYIFEAGSIRPDPAKIEAVSLWEPPNTRKKLQQFLGFANFYRRFIRNYSAIAAPLTQLTSTARAFLWNSAAQEAFDTLKSLFVSAPILIQPDPTRQFVVEVDASDSGVGAILSQREEKTGKLKPCAFYSKKLTPAERNYDVGNRELLAIKLALEEWRHWLEGAVHPFIVWTDHKNLSYLRSAKRLNSRQARWCLFFDRFNFTITYRPGSRNIKPDALSRKYCSSDDQDNTEATIIPSTCIIGNITWDIEHKVLQAQGEDPDHPDPPNGTLYVPRSLRSDAINWAHASRIACHGGVTRTLNLLRRRFFWPSMHKDVKEYVAACTTCARSKSSTSPPSGLLHPLSTPSRPWSHVALDFVTGLPPSQGNTVILTVIDRFSKFVHFIPLPQLPTATETTEVLVQHVFRHHGIPADIVSDRGPQFVSQVWKSFCGALGASVSLSSGYHPQSNGQAERANQELETSLRCLVDQNSSDWSRYLIWAEYAHNTHPSSATGLSPFEASLGYHPPLFPSHELDLAVPSVQDHLSRCQEIWHQTRAALLRTRDNNCRAANRHRVEGPAYRPGQKVWLSSRNIPIQATSRKLAPRFIGPYTIDKILNPTCVRLRLPAALKIHPSFHVSQIKPVVNSDLCPPSASPPPARLIDGAPAYTVSRILDVRRRGRGYQFLVEGYGPEERSWVSRSLILDRTLISDFYRAHPDRRPGPPGGGR</sequence>
<dbReference type="GO" id="GO:0006508">
    <property type="term" value="P:proteolysis"/>
    <property type="evidence" value="ECO:0007669"/>
    <property type="project" value="UniProtKB-KW"/>
</dbReference>
<dbReference type="CDD" id="cd00303">
    <property type="entry name" value="retropepsin_like"/>
    <property type="match status" value="1"/>
</dbReference>
<dbReference type="Gene3D" id="3.10.10.10">
    <property type="entry name" value="HIV Type 1 Reverse Transcriptase, subunit A, domain 1"/>
    <property type="match status" value="1"/>
</dbReference>
<dbReference type="Pfam" id="PF00078">
    <property type="entry name" value="RVT_1"/>
    <property type="match status" value="1"/>
</dbReference>
<evidence type="ECO:0000256" key="10">
    <source>
        <dbReference type="ARBA" id="ARBA00022750"/>
    </source>
</evidence>
<evidence type="ECO:0000256" key="19">
    <source>
        <dbReference type="ARBA" id="ARBA00039658"/>
    </source>
</evidence>
<dbReference type="SUPFAM" id="SSF50630">
    <property type="entry name" value="Acid proteases"/>
    <property type="match status" value="1"/>
</dbReference>
<dbReference type="Gene3D" id="3.30.70.270">
    <property type="match status" value="2"/>
</dbReference>
<dbReference type="InterPro" id="IPR000953">
    <property type="entry name" value="Chromo/chromo_shadow_dom"/>
</dbReference>
<dbReference type="FunFam" id="3.30.70.270:FF:000020">
    <property type="entry name" value="Transposon Tf2-6 polyprotein-like Protein"/>
    <property type="match status" value="1"/>
</dbReference>
<dbReference type="GO" id="GO:0004523">
    <property type="term" value="F:RNA-DNA hybrid ribonuclease activity"/>
    <property type="evidence" value="ECO:0007669"/>
    <property type="project" value="UniProtKB-EC"/>
</dbReference>
<keyword evidence="7" id="KW-0548">Nucleotidyltransferase</keyword>
<dbReference type="InterPro" id="IPR036875">
    <property type="entry name" value="Znf_CCHC_sf"/>
</dbReference>
<dbReference type="PROSITE" id="PS50878">
    <property type="entry name" value="RT_POL"/>
    <property type="match status" value="1"/>
</dbReference>
<reference evidence="26" key="3">
    <citation type="submission" date="2025-09" db="UniProtKB">
        <authorList>
            <consortium name="Ensembl"/>
        </authorList>
    </citation>
    <scope>IDENTIFICATION</scope>
    <source>
        <strain evidence="26">Hd-rR</strain>
    </source>
</reference>
<dbReference type="Pfam" id="PF19259">
    <property type="entry name" value="Ty3_capsid"/>
    <property type="match status" value="1"/>
</dbReference>
<dbReference type="InterPro" id="IPR043128">
    <property type="entry name" value="Rev_trsase/Diguanyl_cyclase"/>
</dbReference>
<dbReference type="FunFam" id="3.10.20.370:FF:000003">
    <property type="entry name" value="Transposon Tf2-6 polyprotein"/>
    <property type="match status" value="1"/>
</dbReference>
<dbReference type="GeneTree" id="ENSGT01060000248608"/>
<evidence type="ECO:0000256" key="18">
    <source>
        <dbReference type="ARBA" id="ARBA00023172"/>
    </source>
</evidence>
<comment type="similarity">
    <text evidence="2">Belongs to the beta type-B retroviral polymerase family. HERV class-II K(HML-2) pol subfamily.</text>
</comment>
<evidence type="ECO:0000256" key="2">
    <source>
        <dbReference type="ARBA" id="ARBA00010879"/>
    </source>
</evidence>
<evidence type="ECO:0000259" key="22">
    <source>
        <dbReference type="PROSITE" id="PS50158"/>
    </source>
</evidence>
<dbReference type="InterPro" id="IPR001584">
    <property type="entry name" value="Integrase_cat-core"/>
</dbReference>
<keyword evidence="8" id="KW-0540">Nuclease</keyword>
<dbReference type="GO" id="GO:0006310">
    <property type="term" value="P:DNA recombination"/>
    <property type="evidence" value="ECO:0007669"/>
    <property type="project" value="UniProtKB-KW"/>
</dbReference>
<dbReference type="InterPro" id="IPR041588">
    <property type="entry name" value="Integrase_H2C2"/>
</dbReference>
<dbReference type="PROSITE" id="PS50158">
    <property type="entry name" value="ZF_CCHC"/>
    <property type="match status" value="1"/>
</dbReference>
<dbReference type="Gene3D" id="1.10.340.70">
    <property type="match status" value="1"/>
</dbReference>
<keyword evidence="20" id="KW-0863">Zinc-finger</keyword>
<keyword evidence="12" id="KW-0378">Hydrolase</keyword>
<dbReference type="InterPro" id="IPR021109">
    <property type="entry name" value="Peptidase_aspartic_dom_sf"/>
</dbReference>
<dbReference type="GO" id="GO:0003964">
    <property type="term" value="F:RNA-directed DNA polymerase activity"/>
    <property type="evidence" value="ECO:0007669"/>
    <property type="project" value="UniProtKB-KW"/>
</dbReference>
<feature type="domain" description="Peptidase A2" evidence="23">
    <location>
        <begin position="370"/>
        <end position="409"/>
    </location>
</feature>
<evidence type="ECO:0000256" key="16">
    <source>
        <dbReference type="ARBA" id="ARBA00022932"/>
    </source>
</evidence>
<keyword evidence="11" id="KW-0255">Endonuclease</keyword>
<evidence type="ECO:0000256" key="3">
    <source>
        <dbReference type="ARBA" id="ARBA00012180"/>
    </source>
</evidence>
<reference evidence="26 27" key="1">
    <citation type="journal article" date="2007" name="Nature">
        <title>The medaka draft genome and insights into vertebrate genome evolution.</title>
        <authorList>
            <person name="Kasahara M."/>
            <person name="Naruse K."/>
            <person name="Sasaki S."/>
            <person name="Nakatani Y."/>
            <person name="Qu W."/>
            <person name="Ahsan B."/>
            <person name="Yamada T."/>
            <person name="Nagayasu Y."/>
            <person name="Doi K."/>
            <person name="Kasai Y."/>
            <person name="Jindo T."/>
            <person name="Kobayashi D."/>
            <person name="Shimada A."/>
            <person name="Toyoda A."/>
            <person name="Kuroki Y."/>
            <person name="Fujiyama A."/>
            <person name="Sasaki T."/>
            <person name="Shimizu A."/>
            <person name="Asakawa S."/>
            <person name="Shimizu N."/>
            <person name="Hashimoto S."/>
            <person name="Yang J."/>
            <person name="Lee Y."/>
            <person name="Matsushima K."/>
            <person name="Sugano S."/>
            <person name="Sakaizumi M."/>
            <person name="Narita T."/>
            <person name="Ohishi K."/>
            <person name="Haga S."/>
            <person name="Ohta F."/>
            <person name="Nomoto H."/>
            <person name="Nogata K."/>
            <person name="Morishita T."/>
            <person name="Endo T."/>
            <person name="Shin-I T."/>
            <person name="Takeda H."/>
            <person name="Morishita S."/>
            <person name="Kohara Y."/>
        </authorList>
    </citation>
    <scope>NUCLEOTIDE SEQUENCE [LARGE SCALE GENOMIC DNA]</scope>
    <source>
        <strain evidence="26 27">Hd-rR</strain>
    </source>
</reference>
<evidence type="ECO:0000256" key="12">
    <source>
        <dbReference type="ARBA" id="ARBA00022801"/>
    </source>
</evidence>
<keyword evidence="6" id="KW-0808">Transferase</keyword>
<dbReference type="InterPro" id="IPR045358">
    <property type="entry name" value="Ty3_capsid"/>
</dbReference>
<dbReference type="PANTHER" id="PTHR37984:SF5">
    <property type="entry name" value="PROTEIN NYNRIN-LIKE"/>
    <property type="match status" value="1"/>
</dbReference>
<dbReference type="InterPro" id="IPR041373">
    <property type="entry name" value="RT_RNaseH"/>
</dbReference>
<evidence type="ECO:0000259" key="23">
    <source>
        <dbReference type="PROSITE" id="PS50175"/>
    </source>
</evidence>
<dbReference type="SUPFAM" id="SSF56672">
    <property type="entry name" value="DNA/RNA polymerases"/>
    <property type="match status" value="1"/>
</dbReference>
<evidence type="ECO:0000256" key="1">
    <source>
        <dbReference type="ARBA" id="ARBA00004123"/>
    </source>
</evidence>
<keyword evidence="17" id="KW-0238">DNA-binding</keyword>
<feature type="domain" description="Integrase catalytic" evidence="25">
    <location>
        <begin position="1082"/>
        <end position="1241"/>
    </location>
</feature>
<feature type="domain" description="CCHC-type" evidence="22">
    <location>
        <begin position="314"/>
        <end position="327"/>
    </location>
</feature>
<feature type="domain" description="Reverse transcriptase" evidence="24">
    <location>
        <begin position="563"/>
        <end position="742"/>
    </location>
</feature>
<dbReference type="PROSITE" id="PS50175">
    <property type="entry name" value="ASP_PROT_RETROV"/>
    <property type="match status" value="1"/>
</dbReference>
<keyword evidence="14" id="KW-0229">DNA integration</keyword>
<evidence type="ECO:0000256" key="11">
    <source>
        <dbReference type="ARBA" id="ARBA00022759"/>
    </source>
</evidence>
<dbReference type="GO" id="GO:0003887">
    <property type="term" value="F:DNA-directed DNA polymerase activity"/>
    <property type="evidence" value="ECO:0007669"/>
    <property type="project" value="UniProtKB-KW"/>
</dbReference>
<dbReference type="InParanoid" id="A0A3B3IE24"/>
<feature type="region of interest" description="Disordered" evidence="21">
    <location>
        <begin position="248"/>
        <end position="279"/>
    </location>
</feature>
<dbReference type="Pfam" id="PF17921">
    <property type="entry name" value="Integrase_H2C2"/>
    <property type="match status" value="1"/>
</dbReference>
<evidence type="ECO:0000256" key="4">
    <source>
        <dbReference type="ARBA" id="ARBA00012493"/>
    </source>
</evidence>
<evidence type="ECO:0000256" key="6">
    <source>
        <dbReference type="ARBA" id="ARBA00022679"/>
    </source>
</evidence>
<dbReference type="GO" id="GO:0008270">
    <property type="term" value="F:zinc ion binding"/>
    <property type="evidence" value="ECO:0007669"/>
    <property type="project" value="UniProtKB-KW"/>
</dbReference>
<dbReference type="GO" id="GO:0005634">
    <property type="term" value="C:nucleus"/>
    <property type="evidence" value="ECO:0007669"/>
    <property type="project" value="UniProtKB-SubCell"/>
</dbReference>
<dbReference type="FunFam" id="1.10.340.70:FF:000001">
    <property type="entry name" value="Retrovirus-related Pol polyprotein from transposon gypsy-like Protein"/>
    <property type="match status" value="1"/>
</dbReference>
<dbReference type="EC" id="2.7.7.49" evidence="4"/>
<dbReference type="InterPro" id="IPR056924">
    <property type="entry name" value="SH3_Tf2-1"/>
</dbReference>
<dbReference type="Pfam" id="PF00665">
    <property type="entry name" value="rve"/>
    <property type="match status" value="1"/>
</dbReference>
<keyword evidence="15" id="KW-0695">RNA-directed DNA polymerase</keyword>
<dbReference type="GO" id="GO:0015074">
    <property type="term" value="P:DNA integration"/>
    <property type="evidence" value="ECO:0007669"/>
    <property type="project" value="UniProtKB-KW"/>
</dbReference>
<dbReference type="SUPFAM" id="SSF54160">
    <property type="entry name" value="Chromo domain-like"/>
    <property type="match status" value="1"/>
</dbReference>
<dbReference type="InterPro" id="IPR001995">
    <property type="entry name" value="Peptidase_A2_cat"/>
</dbReference>
<evidence type="ECO:0000259" key="24">
    <source>
        <dbReference type="PROSITE" id="PS50878"/>
    </source>
</evidence>
<dbReference type="Bgee" id="ENSORLG00000024952">
    <property type="expression patterns" value="Expressed in ovary"/>
</dbReference>
<evidence type="ECO:0000256" key="13">
    <source>
        <dbReference type="ARBA" id="ARBA00022842"/>
    </source>
</evidence>
<dbReference type="Gene3D" id="3.30.420.10">
    <property type="entry name" value="Ribonuclease H-like superfamily/Ribonuclease H"/>
    <property type="match status" value="1"/>
</dbReference>
<name>A0A3B3IE24_ORYLA</name>
<evidence type="ECO:0000256" key="21">
    <source>
        <dbReference type="SAM" id="MobiDB-lite"/>
    </source>
</evidence>
<protein>
    <recommendedName>
        <fullName evidence="19">Gypsy retrotransposon integrase-like protein 1</fullName>
        <ecNumber evidence="4">2.7.7.49</ecNumber>
        <ecNumber evidence="3">3.1.26.4</ecNumber>
    </recommendedName>
</protein>
<dbReference type="InterPro" id="IPR001878">
    <property type="entry name" value="Znf_CCHC"/>
</dbReference>
<keyword evidence="20" id="KW-0862">Zinc</keyword>
<proteinExistence type="inferred from homology"/>
<accession>A0A3B3IE24</accession>
<keyword evidence="18" id="KW-0233">DNA recombination</keyword>
<keyword evidence="27" id="KW-1185">Reference proteome</keyword>
<comment type="subcellular location">
    <subcellularLocation>
        <location evidence="1">Nucleus</location>
    </subcellularLocation>
</comment>
<evidence type="ECO:0000313" key="27">
    <source>
        <dbReference type="Proteomes" id="UP000001038"/>
    </source>
</evidence>
<dbReference type="InterPro" id="IPR016197">
    <property type="entry name" value="Chromo-like_dom_sf"/>
</dbReference>
<keyword evidence="10" id="KW-0064">Aspartyl protease</keyword>
<keyword evidence="9" id="KW-0479">Metal-binding</keyword>
<dbReference type="InterPro" id="IPR043502">
    <property type="entry name" value="DNA/RNA_pol_sf"/>
</dbReference>
<dbReference type="Ensembl" id="ENSORLT00000046703.1">
    <property type="protein sequence ID" value="ENSORLP00000042383.1"/>
    <property type="gene ID" value="ENSORLG00000024952.1"/>
</dbReference>
<dbReference type="InterPro" id="IPR000477">
    <property type="entry name" value="RT_dom"/>
</dbReference>
<dbReference type="SUPFAM" id="SSF53098">
    <property type="entry name" value="Ribonuclease H-like"/>
    <property type="match status" value="1"/>
</dbReference>
<dbReference type="EC" id="3.1.26.4" evidence="3"/>
<dbReference type="InterPro" id="IPR036397">
    <property type="entry name" value="RNaseH_sf"/>
</dbReference>
<organism evidence="26 27">
    <name type="scientific">Oryzias latipes</name>
    <name type="common">Japanese rice fish</name>
    <name type="synonym">Japanese killifish</name>
    <dbReference type="NCBI Taxonomy" id="8090"/>
    <lineage>
        <taxon>Eukaryota</taxon>
        <taxon>Metazoa</taxon>
        <taxon>Chordata</taxon>
        <taxon>Craniata</taxon>
        <taxon>Vertebrata</taxon>
        <taxon>Euteleostomi</taxon>
        <taxon>Actinopterygii</taxon>
        <taxon>Neopterygii</taxon>
        <taxon>Teleostei</taxon>
        <taxon>Neoteleostei</taxon>
        <taxon>Acanthomorphata</taxon>
        <taxon>Ovalentaria</taxon>
        <taxon>Atherinomorphae</taxon>
        <taxon>Beloniformes</taxon>
        <taxon>Adrianichthyidae</taxon>
        <taxon>Oryziinae</taxon>
        <taxon>Oryzias</taxon>
    </lineage>
</organism>
<dbReference type="PANTHER" id="PTHR37984">
    <property type="entry name" value="PROTEIN CBG26694"/>
    <property type="match status" value="1"/>
</dbReference>
<evidence type="ECO:0000256" key="5">
    <source>
        <dbReference type="ARBA" id="ARBA00022670"/>
    </source>
</evidence>
<dbReference type="Gene3D" id="2.40.70.10">
    <property type="entry name" value="Acid Proteases"/>
    <property type="match status" value="1"/>
</dbReference>
<evidence type="ECO:0000256" key="9">
    <source>
        <dbReference type="ARBA" id="ARBA00022723"/>
    </source>
</evidence>
<dbReference type="Pfam" id="PF24626">
    <property type="entry name" value="SH3_Tf2-1"/>
    <property type="match status" value="1"/>
</dbReference>
<dbReference type="InterPro" id="IPR012337">
    <property type="entry name" value="RNaseH-like_sf"/>
</dbReference>